<dbReference type="EMBL" id="JAHLUX010000006">
    <property type="protein sequence ID" value="KAG7818133.1"/>
    <property type="molecule type" value="Genomic_DNA"/>
</dbReference>
<dbReference type="RefSeq" id="XP_043059387.1">
    <property type="nucleotide sequence ID" value="XM_043203688.1"/>
</dbReference>
<protein>
    <submittedName>
        <fullName evidence="2">Uncharacterized protein</fullName>
    </submittedName>
</protein>
<feature type="region of interest" description="Disordered" evidence="1">
    <location>
        <begin position="130"/>
        <end position="186"/>
    </location>
</feature>
<organism evidence="2 3">
    <name type="scientific">Pichia angusta</name>
    <name type="common">Yeast</name>
    <name type="synonym">Hansenula polymorpha</name>
    <dbReference type="NCBI Taxonomy" id="870730"/>
    <lineage>
        <taxon>Eukaryota</taxon>
        <taxon>Fungi</taxon>
        <taxon>Dikarya</taxon>
        <taxon>Ascomycota</taxon>
        <taxon>Saccharomycotina</taxon>
        <taxon>Pichiomycetes</taxon>
        <taxon>Pichiales</taxon>
        <taxon>Pichiaceae</taxon>
        <taxon>Ogataea</taxon>
    </lineage>
</organism>
<dbReference type="GeneID" id="66127185"/>
<comment type="caution">
    <text evidence="2">The sequence shown here is derived from an EMBL/GenBank/DDBJ whole genome shotgun (WGS) entry which is preliminary data.</text>
</comment>
<evidence type="ECO:0000256" key="1">
    <source>
        <dbReference type="SAM" id="MobiDB-lite"/>
    </source>
</evidence>
<reference evidence="2" key="1">
    <citation type="journal article" date="2021" name="G3 (Bethesda)">
        <title>Genomic diversity, chromosomal rearrangements, and interspecies hybridization in the ogataea polymorpha species complex.</title>
        <authorList>
            <person name="Hanson S.J."/>
            <person name="Cinneide E.O."/>
            <person name="Salzberg L.I."/>
            <person name="Wolfe K.H."/>
            <person name="McGowan J."/>
            <person name="Fitzpatrick D.A."/>
            <person name="Matlin K."/>
        </authorList>
    </citation>
    <scope>NUCLEOTIDE SEQUENCE</scope>
    <source>
        <strain evidence="2">61-244</strain>
    </source>
</reference>
<sequence length="223" mass="25833">MLLISPQLCNYANYPVFSVQRRVTPAIHRLEDDDNYYLVFEQTCQRPFFEDYVFEIRGRKLLVSCDKDDFYKVLDLPDDADLRRDMDLRMVNGALLVAIPKRRPIRITFNTFDDSFTASPVAVCNGKNRHCPKKHAESLSEPEQPEQPEHVKRIPIQTSQEEQSETVSETTRPSEPVARVVPREIVRPATDLKKNYTTMERHTSLAPKTYSPTIEDVVDEEFA</sequence>
<gene>
    <name evidence="2" type="ORF">KL928_003134</name>
</gene>
<evidence type="ECO:0000313" key="2">
    <source>
        <dbReference type="EMBL" id="KAG7818133.1"/>
    </source>
</evidence>
<dbReference type="Proteomes" id="UP001196530">
    <property type="component" value="Unassembled WGS sequence"/>
</dbReference>
<proteinExistence type="predicted"/>
<feature type="compositionally biased region" description="Low complexity" evidence="1">
    <location>
        <begin position="157"/>
        <end position="171"/>
    </location>
</feature>
<dbReference type="AlphaFoldDB" id="A0AAN6DFG2"/>
<evidence type="ECO:0000313" key="3">
    <source>
        <dbReference type="Proteomes" id="UP001196530"/>
    </source>
</evidence>
<name>A0AAN6DFG2_PICAN</name>
<accession>A0AAN6DFG2</accession>